<dbReference type="Proteomes" id="UP000467522">
    <property type="component" value="Unassembled WGS sequence"/>
</dbReference>
<evidence type="ECO:0000313" key="2">
    <source>
        <dbReference type="EMBL" id="KAF1033129.1"/>
    </source>
</evidence>
<evidence type="ECO:0008006" key="4">
    <source>
        <dbReference type="Google" id="ProtNLM"/>
    </source>
</evidence>
<dbReference type="EMBL" id="WNDV01000031">
    <property type="protein sequence ID" value="KAF1033129.1"/>
    <property type="molecule type" value="Genomic_DNA"/>
</dbReference>
<accession>A0A833PJT4</accession>
<reference evidence="3" key="1">
    <citation type="journal article" date="2020" name="MBio">
        <title>Horizontal gene transfer to a defensive symbiont with a reduced genome amongst a multipartite beetle microbiome.</title>
        <authorList>
            <person name="Waterworth S.C."/>
            <person name="Florez L.V."/>
            <person name="Rees E.R."/>
            <person name="Hertweck C."/>
            <person name="Kaltenpoth M."/>
            <person name="Kwan J.C."/>
        </authorList>
    </citation>
    <scope>NUCLEOTIDE SEQUENCE [LARGE SCALE GENOMIC DNA]</scope>
</reference>
<dbReference type="Pfam" id="PF13211">
    <property type="entry name" value="DUF4019"/>
    <property type="match status" value="1"/>
</dbReference>
<sequence>MHVPTFTRAKWLIGLAVASLAFGAHAQSAGDSADELLQDADKVFKQLAAGQFNDLWLDSADFIKTRFKQEQFASDLRGAWQTVAMVRHRDWERISRDRYTNATTVPDGLYASVDYVTTLTTGATVYEKVSFRLEGDGHWHLTGYAPRRIRDIAK</sequence>
<dbReference type="RefSeq" id="WP_278650430.1">
    <property type="nucleotide sequence ID" value="NZ_WNDV01000031.1"/>
</dbReference>
<feature type="signal peptide" evidence="1">
    <location>
        <begin position="1"/>
        <end position="26"/>
    </location>
</feature>
<feature type="chain" id="PRO_5032490200" description="DUF4019 domain-containing protein" evidence="1">
    <location>
        <begin position="27"/>
        <end position="154"/>
    </location>
</feature>
<evidence type="ECO:0000256" key="1">
    <source>
        <dbReference type="SAM" id="SignalP"/>
    </source>
</evidence>
<name>A0A833PJT4_BURL3</name>
<gene>
    <name evidence="2" type="ORF">GAK33_06464</name>
</gene>
<dbReference type="AlphaFoldDB" id="A0A833PJT4"/>
<organism evidence="2 3">
    <name type="scientific">Burkholderia lata (strain ATCC 17760 / DSM 23089 / LMG 22485 / NCIMB 9086 / R18194 / 383)</name>
    <dbReference type="NCBI Taxonomy" id="482957"/>
    <lineage>
        <taxon>Bacteria</taxon>
        <taxon>Pseudomonadati</taxon>
        <taxon>Pseudomonadota</taxon>
        <taxon>Betaproteobacteria</taxon>
        <taxon>Burkholderiales</taxon>
        <taxon>Burkholderiaceae</taxon>
        <taxon>Burkholderia</taxon>
        <taxon>Burkholderia cepacia complex</taxon>
    </lineage>
</organism>
<keyword evidence="1" id="KW-0732">Signal</keyword>
<protein>
    <recommendedName>
        <fullName evidence="4">DUF4019 domain-containing protein</fullName>
    </recommendedName>
</protein>
<proteinExistence type="predicted"/>
<evidence type="ECO:0000313" key="3">
    <source>
        <dbReference type="Proteomes" id="UP000467522"/>
    </source>
</evidence>
<comment type="caution">
    <text evidence="2">The sequence shown here is derived from an EMBL/GenBank/DDBJ whole genome shotgun (WGS) entry which is preliminary data.</text>
</comment>
<dbReference type="InterPro" id="IPR025091">
    <property type="entry name" value="DUF4019"/>
</dbReference>